<name>A0ACB7P287_9PEZI</name>
<comment type="caution">
    <text evidence="1">The sequence shown here is derived from an EMBL/GenBank/DDBJ whole genome shotgun (WGS) entry which is preliminary data.</text>
</comment>
<reference evidence="1 2" key="1">
    <citation type="journal article" date="2021" name="Nat. Commun.">
        <title>Genetic determinants of endophytism in the Arabidopsis root mycobiome.</title>
        <authorList>
            <person name="Mesny F."/>
            <person name="Miyauchi S."/>
            <person name="Thiergart T."/>
            <person name="Pickel B."/>
            <person name="Atanasova L."/>
            <person name="Karlsson M."/>
            <person name="Huettel B."/>
            <person name="Barry K.W."/>
            <person name="Haridas S."/>
            <person name="Chen C."/>
            <person name="Bauer D."/>
            <person name="Andreopoulos W."/>
            <person name="Pangilinan J."/>
            <person name="LaButti K."/>
            <person name="Riley R."/>
            <person name="Lipzen A."/>
            <person name="Clum A."/>
            <person name="Drula E."/>
            <person name="Henrissat B."/>
            <person name="Kohler A."/>
            <person name="Grigoriev I.V."/>
            <person name="Martin F.M."/>
            <person name="Hacquard S."/>
        </authorList>
    </citation>
    <scope>NUCLEOTIDE SEQUENCE [LARGE SCALE GENOMIC DNA]</scope>
    <source>
        <strain evidence="1 2">MPI-SDFR-AT-0079</strain>
    </source>
</reference>
<evidence type="ECO:0000313" key="1">
    <source>
        <dbReference type="EMBL" id="KAH6627969.1"/>
    </source>
</evidence>
<dbReference type="Proteomes" id="UP000724584">
    <property type="component" value="Unassembled WGS sequence"/>
</dbReference>
<proteinExistence type="predicted"/>
<evidence type="ECO:0000313" key="2">
    <source>
        <dbReference type="Proteomes" id="UP000724584"/>
    </source>
</evidence>
<accession>A0ACB7P287</accession>
<organism evidence="1 2">
    <name type="scientific">Chaetomium tenue</name>
    <dbReference type="NCBI Taxonomy" id="1854479"/>
    <lineage>
        <taxon>Eukaryota</taxon>
        <taxon>Fungi</taxon>
        <taxon>Dikarya</taxon>
        <taxon>Ascomycota</taxon>
        <taxon>Pezizomycotina</taxon>
        <taxon>Sordariomycetes</taxon>
        <taxon>Sordariomycetidae</taxon>
        <taxon>Sordariales</taxon>
        <taxon>Chaetomiaceae</taxon>
        <taxon>Chaetomium</taxon>
    </lineage>
</organism>
<sequence>MSVGLERSAALVFLVLPCFLSLTPTPTHHTTHRLCFVDLPKPTYRPKQLPLFCTYVFQPLTITNYLVILHVTILETWIVCSLLI</sequence>
<gene>
    <name evidence="1" type="ORF">F5144DRAFT_289957</name>
</gene>
<keyword evidence="2" id="KW-1185">Reference proteome</keyword>
<protein>
    <submittedName>
        <fullName evidence="1">Uncharacterized protein</fullName>
    </submittedName>
</protein>
<dbReference type="EMBL" id="JAGIZQ010000005">
    <property type="protein sequence ID" value="KAH6627969.1"/>
    <property type="molecule type" value="Genomic_DNA"/>
</dbReference>